<dbReference type="GO" id="GO:0008168">
    <property type="term" value="F:methyltransferase activity"/>
    <property type="evidence" value="ECO:0007669"/>
    <property type="project" value="UniProtKB-KW"/>
</dbReference>
<evidence type="ECO:0000256" key="2">
    <source>
        <dbReference type="ARBA" id="ARBA00022679"/>
    </source>
</evidence>
<feature type="domain" description="O-methyltransferase dimerisation" evidence="5">
    <location>
        <begin position="21"/>
        <end position="97"/>
    </location>
</feature>
<dbReference type="Gene3D" id="1.10.10.10">
    <property type="entry name" value="Winged helix-like DNA-binding domain superfamily/Winged helix DNA-binding domain"/>
    <property type="match status" value="1"/>
</dbReference>
<dbReference type="InterPro" id="IPR012967">
    <property type="entry name" value="COMT_dimerisation"/>
</dbReference>
<evidence type="ECO:0000259" key="4">
    <source>
        <dbReference type="Pfam" id="PF00891"/>
    </source>
</evidence>
<dbReference type="InterPro" id="IPR029063">
    <property type="entry name" value="SAM-dependent_MTases_sf"/>
</dbReference>
<evidence type="ECO:0000259" key="5">
    <source>
        <dbReference type="Pfam" id="PF08100"/>
    </source>
</evidence>
<keyword evidence="2 6" id="KW-0808">Transferase</keyword>
<dbReference type="SUPFAM" id="SSF53335">
    <property type="entry name" value="S-adenosyl-L-methionine-dependent methyltransferases"/>
    <property type="match status" value="1"/>
</dbReference>
<dbReference type="RefSeq" id="WP_172184581.1">
    <property type="nucleotide sequence ID" value="NZ_CAWPPK010000112.1"/>
</dbReference>
<evidence type="ECO:0000313" key="7">
    <source>
        <dbReference type="Proteomes" id="UP000702425"/>
    </source>
</evidence>
<keyword evidence="1 6" id="KW-0489">Methyltransferase</keyword>
<dbReference type="SUPFAM" id="SSF46785">
    <property type="entry name" value="Winged helix' DNA-binding domain"/>
    <property type="match status" value="1"/>
</dbReference>
<dbReference type="Proteomes" id="UP000702425">
    <property type="component" value="Unassembled WGS sequence"/>
</dbReference>
<dbReference type="PANTHER" id="PTHR43712">
    <property type="entry name" value="PUTATIVE (AFU_ORTHOLOGUE AFUA_4G14580)-RELATED"/>
    <property type="match status" value="1"/>
</dbReference>
<dbReference type="EC" id="2.1.1.316" evidence="6"/>
<dbReference type="PIRSF" id="PIRSF005739">
    <property type="entry name" value="O-mtase"/>
    <property type="match status" value="1"/>
</dbReference>
<dbReference type="GO" id="GO:0032259">
    <property type="term" value="P:methylation"/>
    <property type="evidence" value="ECO:0007669"/>
    <property type="project" value="UniProtKB-KW"/>
</dbReference>
<dbReference type="InterPro" id="IPR036390">
    <property type="entry name" value="WH_DNA-bd_sf"/>
</dbReference>
<evidence type="ECO:0000313" key="6">
    <source>
        <dbReference type="EMBL" id="NQE32469.1"/>
    </source>
</evidence>
<proteinExistence type="predicted"/>
<dbReference type="EMBL" id="SRRZ01000002">
    <property type="protein sequence ID" value="NQE32469.1"/>
    <property type="molecule type" value="Genomic_DNA"/>
</dbReference>
<dbReference type="Gene3D" id="1.10.287.1350">
    <property type="match status" value="1"/>
</dbReference>
<organism evidence="6 7">
    <name type="scientific">Microcoleus asticus IPMA8</name>
    <dbReference type="NCBI Taxonomy" id="2563858"/>
    <lineage>
        <taxon>Bacteria</taxon>
        <taxon>Bacillati</taxon>
        <taxon>Cyanobacteriota</taxon>
        <taxon>Cyanophyceae</taxon>
        <taxon>Oscillatoriophycideae</taxon>
        <taxon>Oscillatoriales</taxon>
        <taxon>Microcoleaceae</taxon>
        <taxon>Microcoleus</taxon>
        <taxon>Microcoleus asticus</taxon>
    </lineage>
</organism>
<dbReference type="InterPro" id="IPR036388">
    <property type="entry name" value="WH-like_DNA-bd_sf"/>
</dbReference>
<protein>
    <submittedName>
        <fullName evidence="6">Mitomycin biosynthesis 6-O-methyltransferase</fullName>
        <ecNumber evidence="6">2.1.1.316</ecNumber>
    </submittedName>
</protein>
<gene>
    <name evidence="6" type="primary">mmcR_2</name>
    <name evidence="6" type="ORF">E5S67_00183</name>
</gene>
<sequence>MALYTENAQPEGESSSSALLEIIYGYKRTQALFVAAKLGIADILSNGSQTADELAKATNVNSRSLYHLMRLLVSMGIFSAEKNDEFKLNSMGKYLLTGTSDSLRGTILGNGDEGYQAWGNLLYGVKTGESSFDKTFKMSVYSYLKQNSETAVNFNEWMKETTREWILPLFEAYDFSEVITIVDVGGNIGTLTAFILNNNPKMQAILFDQEGVVVGANQFLEVAGVKDRCQIVGGNFFDSVPGGGDLYLLSRVLLNWDDSDAIKILKNCHQAMTAQDRLMVVDFMFPPGEISPLIGVNSLNLLAMCGTIMRTEDEFYNLLSSSGFKVTNKIETKGPISGIEAKRA</sequence>
<dbReference type="PANTHER" id="PTHR43712:SF2">
    <property type="entry name" value="O-METHYLTRANSFERASE CICE"/>
    <property type="match status" value="1"/>
</dbReference>
<keyword evidence="3" id="KW-0949">S-adenosyl-L-methionine</keyword>
<dbReference type="Pfam" id="PF00891">
    <property type="entry name" value="Methyltransf_2"/>
    <property type="match status" value="1"/>
</dbReference>
<dbReference type="Pfam" id="PF08100">
    <property type="entry name" value="Dimerisation"/>
    <property type="match status" value="1"/>
</dbReference>
<reference evidence="6 7" key="1">
    <citation type="journal article" date="2020" name="Sci. Rep.">
        <title>A novel cyanobacterial geosmin producer, revising GeoA distribution and dispersion patterns in Bacteria.</title>
        <authorList>
            <person name="Churro C."/>
            <person name="Semedo-Aguiar A.P."/>
            <person name="Silva A.D."/>
            <person name="Pereira-Leal J.B."/>
            <person name="Leite R.B."/>
        </authorList>
    </citation>
    <scope>NUCLEOTIDE SEQUENCE [LARGE SCALE GENOMIC DNA]</scope>
    <source>
        <strain evidence="6 7">IPMA8</strain>
    </source>
</reference>
<evidence type="ECO:0000256" key="3">
    <source>
        <dbReference type="ARBA" id="ARBA00022691"/>
    </source>
</evidence>
<evidence type="ECO:0000256" key="1">
    <source>
        <dbReference type="ARBA" id="ARBA00022603"/>
    </source>
</evidence>
<comment type="caution">
    <text evidence="6">The sequence shown here is derived from an EMBL/GenBank/DDBJ whole genome shotgun (WGS) entry which is preliminary data.</text>
</comment>
<dbReference type="InterPro" id="IPR001077">
    <property type="entry name" value="COMT_C"/>
</dbReference>
<accession>A0ABX2CPY0</accession>
<dbReference type="Gene3D" id="3.40.50.150">
    <property type="entry name" value="Vaccinia Virus protein VP39"/>
    <property type="match status" value="1"/>
</dbReference>
<feature type="domain" description="O-methyltransferase C-terminal" evidence="4">
    <location>
        <begin position="118"/>
        <end position="325"/>
    </location>
</feature>
<keyword evidence="7" id="KW-1185">Reference proteome</keyword>
<dbReference type="PROSITE" id="PS51683">
    <property type="entry name" value="SAM_OMT_II"/>
    <property type="match status" value="1"/>
</dbReference>
<dbReference type="InterPro" id="IPR016461">
    <property type="entry name" value="COMT-like"/>
</dbReference>
<name>A0ABX2CPY0_9CYAN</name>